<dbReference type="InterPro" id="IPR050706">
    <property type="entry name" value="Cyclic-di-GMP_PDE-like"/>
</dbReference>
<dbReference type="RefSeq" id="WP_080727209.1">
    <property type="nucleotide sequence ID" value="NZ_JGVR01000009.1"/>
</dbReference>
<dbReference type="PATRIC" id="fig|13690.10.peg.2030"/>
<reference evidence="2 3" key="1">
    <citation type="submission" date="2014-03" db="EMBL/GenBank/DDBJ databases">
        <title>Genome sequence of Sphingobium yanoikuyae B1.</title>
        <authorList>
            <person name="Gan H.M."/>
            <person name="Gan H.Y."/>
            <person name="Savka M.A."/>
        </authorList>
    </citation>
    <scope>NUCLEOTIDE SEQUENCE [LARGE SCALE GENOMIC DNA]</scope>
    <source>
        <strain evidence="2 3">B1</strain>
    </source>
</reference>
<dbReference type="PANTHER" id="PTHR33121:SF79">
    <property type="entry name" value="CYCLIC DI-GMP PHOSPHODIESTERASE PDED-RELATED"/>
    <property type="match status" value="1"/>
</dbReference>
<dbReference type="Proteomes" id="UP000028534">
    <property type="component" value="Unassembled WGS sequence"/>
</dbReference>
<dbReference type="PROSITE" id="PS50883">
    <property type="entry name" value="EAL"/>
    <property type="match status" value="1"/>
</dbReference>
<dbReference type="SMART" id="SM00052">
    <property type="entry name" value="EAL"/>
    <property type="match status" value="1"/>
</dbReference>
<proteinExistence type="predicted"/>
<dbReference type="EMBL" id="JGVR01000009">
    <property type="protein sequence ID" value="KEZ19452.1"/>
    <property type="molecule type" value="Genomic_DNA"/>
</dbReference>
<protein>
    <submittedName>
        <fullName evidence="2">EAL domain protein</fullName>
    </submittedName>
</protein>
<dbReference type="PANTHER" id="PTHR33121">
    <property type="entry name" value="CYCLIC DI-GMP PHOSPHODIESTERASE PDEF"/>
    <property type="match status" value="1"/>
</dbReference>
<dbReference type="eggNOG" id="COG2200">
    <property type="taxonomic scope" value="Bacteria"/>
</dbReference>
<dbReference type="AlphaFoldDB" id="A0A084ENB0"/>
<dbReference type="GO" id="GO:0071111">
    <property type="term" value="F:cyclic-guanylate-specific phosphodiesterase activity"/>
    <property type="evidence" value="ECO:0007669"/>
    <property type="project" value="InterPro"/>
</dbReference>
<organism evidence="2 3">
    <name type="scientific">Sphingobium yanoikuyae</name>
    <name type="common">Sphingomonas yanoikuyae</name>
    <dbReference type="NCBI Taxonomy" id="13690"/>
    <lineage>
        <taxon>Bacteria</taxon>
        <taxon>Pseudomonadati</taxon>
        <taxon>Pseudomonadota</taxon>
        <taxon>Alphaproteobacteria</taxon>
        <taxon>Sphingomonadales</taxon>
        <taxon>Sphingomonadaceae</taxon>
        <taxon>Sphingobium</taxon>
    </lineage>
</organism>
<accession>A0A084ENB0</accession>
<feature type="domain" description="EAL" evidence="1">
    <location>
        <begin position="179"/>
        <end position="433"/>
    </location>
</feature>
<dbReference type="InterPro" id="IPR001633">
    <property type="entry name" value="EAL_dom"/>
</dbReference>
<dbReference type="SUPFAM" id="SSF141868">
    <property type="entry name" value="EAL domain-like"/>
    <property type="match status" value="1"/>
</dbReference>
<gene>
    <name evidence="2" type="ORF">CP98_01973</name>
</gene>
<dbReference type="CDD" id="cd01948">
    <property type="entry name" value="EAL"/>
    <property type="match status" value="1"/>
</dbReference>
<evidence type="ECO:0000259" key="1">
    <source>
        <dbReference type="PROSITE" id="PS50883"/>
    </source>
</evidence>
<comment type="caution">
    <text evidence="2">The sequence shown here is derived from an EMBL/GenBank/DDBJ whole genome shotgun (WGS) entry which is preliminary data.</text>
</comment>
<evidence type="ECO:0000313" key="3">
    <source>
        <dbReference type="Proteomes" id="UP000028534"/>
    </source>
</evidence>
<dbReference type="Pfam" id="PF00563">
    <property type="entry name" value="EAL"/>
    <property type="match status" value="1"/>
</dbReference>
<dbReference type="InterPro" id="IPR035919">
    <property type="entry name" value="EAL_sf"/>
</dbReference>
<evidence type="ECO:0000313" key="2">
    <source>
        <dbReference type="EMBL" id="KEZ19452.1"/>
    </source>
</evidence>
<name>A0A084ENB0_SPHYA</name>
<sequence length="453" mass="49898">MVQVMQNREGNGGFAGNVHLLRRRKRISDSEAVHFSIRIENYVHIRRAYGEDGGRRALAGIHRLLTDMFREDGVEVVEASGEIDLLVWNLEELGGGVLSDACRKWLNGFCWLVPLLSFETTGGLIHLCISGRWEIPDALMQAGMFETGKSGACNLGFCGSWPDDRSDWSDRYRSDMGLVTDLLSGIMSGASDNRRPRELALAWQSVCNADGGDGVLYREALVRLLDNDGNAHSPGDVFLALERLGFVRVVDHYVVSRVIDELEGAPDVVLAANISARSVRSDVWWDEVRVRLVAMPDVARRLVLEITETADLPGVSEAVRFVTGMRRLGCRIALDDFGTGYASIRQLLAFSPDFVKIDRFFVRRAVFTGADRDLLTHLIGVGQSLGAIVIVEGVETAEQAGIVLAAGGHWQQGYHWGRPSLLRSWRRASGGQAFGDVTATDLGTAFPHSSWSR</sequence>
<dbReference type="Gene3D" id="3.20.20.450">
    <property type="entry name" value="EAL domain"/>
    <property type="match status" value="1"/>
</dbReference>